<organism evidence="1 2">
    <name type="scientific">Kibdelosporangium phytohabitans</name>
    <dbReference type="NCBI Taxonomy" id="860235"/>
    <lineage>
        <taxon>Bacteria</taxon>
        <taxon>Bacillati</taxon>
        <taxon>Actinomycetota</taxon>
        <taxon>Actinomycetes</taxon>
        <taxon>Pseudonocardiales</taxon>
        <taxon>Pseudonocardiaceae</taxon>
        <taxon>Kibdelosporangium</taxon>
    </lineage>
</organism>
<dbReference type="Proteomes" id="UP000063699">
    <property type="component" value="Chromosome"/>
</dbReference>
<dbReference type="AlphaFoldDB" id="A0A0N9I2N1"/>
<accession>A0A0N9I2N1</accession>
<evidence type="ECO:0000313" key="1">
    <source>
        <dbReference type="EMBL" id="ALG08470.1"/>
    </source>
</evidence>
<evidence type="ECO:0000313" key="2">
    <source>
        <dbReference type="Proteomes" id="UP000063699"/>
    </source>
</evidence>
<gene>
    <name evidence="1" type="ORF">AOZ06_17500</name>
</gene>
<dbReference type="RefSeq" id="WP_054290377.1">
    <property type="nucleotide sequence ID" value="NZ_CP012752.1"/>
</dbReference>
<dbReference type="OrthoDB" id="5180125at2"/>
<dbReference type="STRING" id="860235.AOZ06_17500"/>
<proteinExistence type="predicted"/>
<keyword evidence="2" id="KW-1185">Reference proteome</keyword>
<name>A0A0N9I2N1_9PSEU</name>
<sequence length="212" mass="24309">MSAIEYFCYVSRNKIDQLYQQIDPEADYEITELAKQETDRKTDWKTGQILKLFSAGRSYGKKDVLQREAKVKQTYLEKLERVMFALATETPIPAASELDRWDMGLSSYYHHTGVFRFESKPIEPSTNTVVTLVSSIGQRRLLLDCSLRNFSEGPRPDGTFDLNSANDRFFRGDMSMTMTTVFLLLEAGQSRVIGSPLFLKLSLPESDWMTML</sequence>
<reference evidence="1 2" key="1">
    <citation type="submission" date="2015-07" db="EMBL/GenBank/DDBJ databases">
        <title>Genome sequencing of Kibdelosporangium phytohabitans.</title>
        <authorList>
            <person name="Qin S."/>
            <person name="Xing K."/>
        </authorList>
    </citation>
    <scope>NUCLEOTIDE SEQUENCE [LARGE SCALE GENOMIC DNA]</scope>
    <source>
        <strain evidence="1 2">KLBMP1111</strain>
    </source>
</reference>
<protein>
    <submittedName>
        <fullName evidence="1">Uncharacterized protein</fullName>
    </submittedName>
</protein>
<dbReference type="EMBL" id="CP012752">
    <property type="protein sequence ID" value="ALG08470.1"/>
    <property type="molecule type" value="Genomic_DNA"/>
</dbReference>
<dbReference type="KEGG" id="kphy:AOZ06_17500"/>